<protein>
    <recommendedName>
        <fullName evidence="3">Tetratricopeptide repeat protein</fullName>
    </recommendedName>
</protein>
<evidence type="ECO:0000313" key="2">
    <source>
        <dbReference type="EMBL" id="ACB13023.1"/>
    </source>
</evidence>
<dbReference type="EMBL" id="EU327989">
    <property type="protein sequence ID" value="ACB13023.1"/>
    <property type="molecule type" value="Genomic_DNA"/>
</dbReference>
<dbReference type="InterPro" id="IPR011990">
    <property type="entry name" value="TPR-like_helical_dom_sf"/>
</dbReference>
<dbReference type="AlphaFoldDB" id="B4Y347"/>
<evidence type="ECO:0008006" key="3">
    <source>
        <dbReference type="Google" id="ProtNLM"/>
    </source>
</evidence>
<name>B4Y347_9BURK</name>
<organism evidence="2">
    <name type="scientific">Hydrogenophaga sp. PL2G6</name>
    <dbReference type="NCBI Taxonomy" id="503997"/>
    <lineage>
        <taxon>Bacteria</taxon>
        <taxon>Pseudomonadati</taxon>
        <taxon>Pseudomonadota</taxon>
        <taxon>Betaproteobacteria</taxon>
        <taxon>Burkholderiales</taxon>
        <taxon>Comamonadaceae</taxon>
        <taxon>Hydrogenophaga</taxon>
    </lineage>
</organism>
<accession>B4Y347</accession>
<sequence length="253" mass="27311">MGPSGQGRTGRVGAPRLLPAPLISDHAGKTEGPAQPEQEGLSDRCASAEGNAPGRCTVVSHVPLTLRRSRWGFKWRGGCGNVCRTTIPKDTPMPNRANSPNALLAALVLVLAVPLATAADMTPSTPASNTLATARTLIAQKKWPEAIAELRRVNESGVADWNNLMGYSLRKSGTKDLDAAERHYLEALRIDPKHRGALEYSGELYLMKGDLPKAERQLAALDKICFLPCEEYTDLKKAVQAFKSNGNRYVATP</sequence>
<proteinExistence type="predicted"/>
<reference evidence="2" key="1">
    <citation type="journal article" date="2008" name="J. Bacteriol.">
        <title>The evolution of class 1 integrons and the rise of antibiotic resistance.</title>
        <authorList>
            <person name="Gillings M."/>
            <person name="Boucher Y."/>
            <person name="Labbate M."/>
            <person name="Holmes A."/>
            <person name="Krishnan S."/>
            <person name="Holley M."/>
            <person name="Stokes H.W."/>
        </authorList>
    </citation>
    <scope>NUCLEOTIDE SEQUENCE</scope>
</reference>
<evidence type="ECO:0000256" key="1">
    <source>
        <dbReference type="SAM" id="MobiDB-lite"/>
    </source>
</evidence>
<feature type="compositionally biased region" description="Gly residues" evidence="1">
    <location>
        <begin position="1"/>
        <end position="10"/>
    </location>
</feature>
<dbReference type="SUPFAM" id="SSF48452">
    <property type="entry name" value="TPR-like"/>
    <property type="match status" value="1"/>
</dbReference>
<feature type="region of interest" description="Disordered" evidence="1">
    <location>
        <begin position="1"/>
        <end position="47"/>
    </location>
</feature>
<dbReference type="Gene3D" id="1.25.40.10">
    <property type="entry name" value="Tetratricopeptide repeat domain"/>
    <property type="match status" value="1"/>
</dbReference>